<proteinExistence type="predicted"/>
<feature type="region of interest" description="Disordered" evidence="1">
    <location>
        <begin position="96"/>
        <end position="125"/>
    </location>
</feature>
<name>A0A4Y8ZKS0_9SPHN</name>
<dbReference type="AlphaFoldDB" id="A0A4Y8ZKS0"/>
<accession>A0A4Y8ZKS0</accession>
<evidence type="ECO:0000313" key="4">
    <source>
        <dbReference type="Proteomes" id="UP000298213"/>
    </source>
</evidence>
<feature type="domain" description="DUF559" evidence="2">
    <location>
        <begin position="3"/>
        <end position="93"/>
    </location>
</feature>
<dbReference type="OrthoDB" id="9798754at2"/>
<dbReference type="SUPFAM" id="SSF52980">
    <property type="entry name" value="Restriction endonuclease-like"/>
    <property type="match status" value="1"/>
</dbReference>
<evidence type="ECO:0000259" key="2">
    <source>
        <dbReference type="Pfam" id="PF04480"/>
    </source>
</evidence>
<dbReference type="PANTHER" id="PTHR38590">
    <property type="entry name" value="BLL0828 PROTEIN"/>
    <property type="match status" value="1"/>
</dbReference>
<dbReference type="PANTHER" id="PTHR38590:SF1">
    <property type="entry name" value="BLL0828 PROTEIN"/>
    <property type="match status" value="1"/>
</dbReference>
<organism evidence="3 4">
    <name type="scientific">Sphingomonas parva</name>
    <dbReference type="NCBI Taxonomy" id="2555898"/>
    <lineage>
        <taxon>Bacteria</taxon>
        <taxon>Pseudomonadati</taxon>
        <taxon>Pseudomonadota</taxon>
        <taxon>Alphaproteobacteria</taxon>
        <taxon>Sphingomonadales</taxon>
        <taxon>Sphingomonadaceae</taxon>
        <taxon>Sphingomonas</taxon>
    </lineage>
</organism>
<keyword evidence="4" id="KW-1185">Reference proteome</keyword>
<reference evidence="3 4" key="1">
    <citation type="submission" date="2019-03" db="EMBL/GenBank/DDBJ databases">
        <title>Genome sequence of Sphingomonas sp. 17J27-24.</title>
        <authorList>
            <person name="Kim M."/>
            <person name="Maeng S."/>
            <person name="Sathiyaraj S."/>
        </authorList>
    </citation>
    <scope>NUCLEOTIDE SEQUENCE [LARGE SCALE GENOMIC DNA]</scope>
    <source>
        <strain evidence="3 4">17J27-24</strain>
    </source>
</reference>
<evidence type="ECO:0000313" key="3">
    <source>
        <dbReference type="EMBL" id="TFI56603.1"/>
    </source>
</evidence>
<dbReference type="InterPro" id="IPR007569">
    <property type="entry name" value="DUF559"/>
</dbReference>
<dbReference type="InterPro" id="IPR047216">
    <property type="entry name" value="Endonuclease_DUF559_bact"/>
</dbReference>
<dbReference type="Gene3D" id="3.40.960.10">
    <property type="entry name" value="VSR Endonuclease"/>
    <property type="match status" value="1"/>
</dbReference>
<protein>
    <submittedName>
        <fullName evidence="3">DUF559 domain-containing protein</fullName>
    </submittedName>
</protein>
<gene>
    <name evidence="3" type="ORF">E2493_19365</name>
</gene>
<dbReference type="Proteomes" id="UP000298213">
    <property type="component" value="Unassembled WGS sequence"/>
</dbReference>
<dbReference type="CDD" id="cd01038">
    <property type="entry name" value="Endonuclease_DUF559"/>
    <property type="match status" value="1"/>
</dbReference>
<feature type="compositionally biased region" description="Basic residues" evidence="1">
    <location>
        <begin position="102"/>
        <end position="114"/>
    </location>
</feature>
<sequence>MSLPEVLLWRELRKRPAGLKFRRQHAVAPYVADFYCAQAHLVVEVDGAAHEGTGAERDLLRDASLEERGMTVLHVAASEILADPVSVTSWIAERATNPLHHAAQRRGPPPRKRGGSPDAPLRTGD</sequence>
<comment type="caution">
    <text evidence="3">The sequence shown here is derived from an EMBL/GenBank/DDBJ whole genome shotgun (WGS) entry which is preliminary data.</text>
</comment>
<dbReference type="InterPro" id="IPR011335">
    <property type="entry name" value="Restrct_endonuc-II-like"/>
</dbReference>
<dbReference type="EMBL" id="SPDV01000065">
    <property type="protein sequence ID" value="TFI56603.1"/>
    <property type="molecule type" value="Genomic_DNA"/>
</dbReference>
<dbReference type="Pfam" id="PF04480">
    <property type="entry name" value="DUF559"/>
    <property type="match status" value="1"/>
</dbReference>
<evidence type="ECO:0000256" key="1">
    <source>
        <dbReference type="SAM" id="MobiDB-lite"/>
    </source>
</evidence>